<dbReference type="Pfam" id="PF03466">
    <property type="entry name" value="LysR_substrate"/>
    <property type="match status" value="1"/>
</dbReference>
<dbReference type="InterPro" id="IPR036390">
    <property type="entry name" value="WH_DNA-bd_sf"/>
</dbReference>
<dbReference type="SUPFAM" id="SSF53850">
    <property type="entry name" value="Periplasmic binding protein-like II"/>
    <property type="match status" value="1"/>
</dbReference>
<dbReference type="InterPro" id="IPR036388">
    <property type="entry name" value="WH-like_DNA-bd_sf"/>
</dbReference>
<proteinExistence type="inferred from homology"/>
<dbReference type="SUPFAM" id="SSF46785">
    <property type="entry name" value="Winged helix' DNA-binding domain"/>
    <property type="match status" value="1"/>
</dbReference>
<dbReference type="Gene3D" id="1.10.10.10">
    <property type="entry name" value="Winged helix-like DNA-binding domain superfamily/Winged helix DNA-binding domain"/>
    <property type="match status" value="1"/>
</dbReference>
<protein>
    <submittedName>
        <fullName evidence="6">LysR family transcriptional regulator</fullName>
    </submittedName>
</protein>
<gene>
    <name evidence="6" type="ORF">DMY87_10450</name>
</gene>
<dbReference type="Gene3D" id="3.40.190.290">
    <property type="match status" value="1"/>
</dbReference>
<keyword evidence="7" id="KW-1185">Reference proteome</keyword>
<comment type="similarity">
    <text evidence="1">Belongs to the LysR transcriptional regulatory family.</text>
</comment>
<dbReference type="Pfam" id="PF00126">
    <property type="entry name" value="HTH_1"/>
    <property type="match status" value="1"/>
</dbReference>
<keyword evidence="3" id="KW-0238">DNA-binding</keyword>
<accession>A0ABX5NS04</accession>
<evidence type="ECO:0000256" key="3">
    <source>
        <dbReference type="ARBA" id="ARBA00023125"/>
    </source>
</evidence>
<keyword evidence="4" id="KW-0804">Transcription</keyword>
<reference evidence="6 7" key="1">
    <citation type="submission" date="2018-06" db="EMBL/GenBank/DDBJ databases">
        <title>Rhizobium wuzhouense sp. nov., isolated from roots of Oryza officinalis.</title>
        <authorList>
            <person name="Yuan T."/>
        </authorList>
    </citation>
    <scope>NUCLEOTIDE SEQUENCE [LARGE SCALE GENOMIC DNA]</scope>
    <source>
        <strain evidence="6 7">W44</strain>
    </source>
</reference>
<dbReference type="PANTHER" id="PTHR30537">
    <property type="entry name" value="HTH-TYPE TRANSCRIPTIONAL REGULATOR"/>
    <property type="match status" value="1"/>
</dbReference>
<evidence type="ECO:0000259" key="5">
    <source>
        <dbReference type="PROSITE" id="PS50931"/>
    </source>
</evidence>
<dbReference type="PANTHER" id="PTHR30537:SF5">
    <property type="entry name" value="HTH-TYPE TRANSCRIPTIONAL ACTIVATOR TTDR-RELATED"/>
    <property type="match status" value="1"/>
</dbReference>
<dbReference type="InterPro" id="IPR000847">
    <property type="entry name" value="LysR_HTH_N"/>
</dbReference>
<name>A0ABX5NS04_9HYPH</name>
<keyword evidence="2" id="KW-0805">Transcription regulation</keyword>
<evidence type="ECO:0000256" key="1">
    <source>
        <dbReference type="ARBA" id="ARBA00009437"/>
    </source>
</evidence>
<evidence type="ECO:0000256" key="4">
    <source>
        <dbReference type="ARBA" id="ARBA00023163"/>
    </source>
</evidence>
<feature type="domain" description="HTH lysR-type" evidence="5">
    <location>
        <begin position="1"/>
        <end position="59"/>
    </location>
</feature>
<evidence type="ECO:0000313" key="7">
    <source>
        <dbReference type="Proteomes" id="UP000247536"/>
    </source>
</evidence>
<dbReference type="Proteomes" id="UP000247536">
    <property type="component" value="Unassembled WGS sequence"/>
</dbReference>
<evidence type="ECO:0000313" key="6">
    <source>
        <dbReference type="EMBL" id="PYB74113.1"/>
    </source>
</evidence>
<dbReference type="PROSITE" id="PS50931">
    <property type="entry name" value="HTH_LYSR"/>
    <property type="match status" value="1"/>
</dbReference>
<dbReference type="RefSeq" id="WP_110791243.1">
    <property type="nucleotide sequence ID" value="NZ_QJRY01000003.1"/>
</dbReference>
<dbReference type="CDD" id="cd08422">
    <property type="entry name" value="PBP2_CrgA_like"/>
    <property type="match status" value="1"/>
</dbReference>
<dbReference type="EMBL" id="QJRY01000003">
    <property type="protein sequence ID" value="PYB74113.1"/>
    <property type="molecule type" value="Genomic_DNA"/>
</dbReference>
<dbReference type="InterPro" id="IPR005119">
    <property type="entry name" value="LysR_subst-bd"/>
</dbReference>
<organism evidence="6 7">
    <name type="scientific">Rhizobium wuzhouense</name>
    <dbReference type="NCBI Taxonomy" id="1986026"/>
    <lineage>
        <taxon>Bacteria</taxon>
        <taxon>Pseudomonadati</taxon>
        <taxon>Pseudomonadota</taxon>
        <taxon>Alphaproteobacteria</taxon>
        <taxon>Hyphomicrobiales</taxon>
        <taxon>Rhizobiaceae</taxon>
        <taxon>Rhizobium/Agrobacterium group</taxon>
        <taxon>Rhizobium</taxon>
    </lineage>
</organism>
<comment type="caution">
    <text evidence="6">The sequence shown here is derived from an EMBL/GenBank/DDBJ whole genome shotgun (WGS) entry which is preliminary data.</text>
</comment>
<evidence type="ECO:0000256" key="2">
    <source>
        <dbReference type="ARBA" id="ARBA00023015"/>
    </source>
</evidence>
<dbReference type="InterPro" id="IPR058163">
    <property type="entry name" value="LysR-type_TF_proteobact-type"/>
</dbReference>
<sequence length="311" mass="34244">MGELEAIRTFLTVADQSSFSAAARLLGMTPASVTRTISTLEDQLGIQLLLRTTRKVSLTSAGAAYAARVAPLVEGLARATEETKDLQKVTAGSLRVSAPMSLGMKVLPAVLSQFSIIHPRTSVAIELSDHFIDIVQENYDLAIRISGPPTDKSTIWRKIRPVSRLLVASPSFLDRHGTPKTPEDLTTLECLSYHDQLKTETWELSRPGQVRTVEAKGRFSINNGDFLCRLAVAGEGIALLPRFIVEEDLYAGKLVEVLPGWSTPEIWLTLYYPPYEQLPLRVATFSDFFEAFIKESWDGEQPRSAPSPVTG</sequence>